<comment type="similarity">
    <text evidence="1">Belongs to the eIF-2-beta/eIF-5 family.</text>
</comment>
<keyword evidence="2" id="KW-0396">Initiation factor</keyword>
<protein>
    <recommendedName>
        <fullName evidence="7">Translation initiation factor IF2/IF5 domain-containing protein</fullName>
    </recommendedName>
</protein>
<accession>A0A6B2LL84</accession>
<evidence type="ECO:0000256" key="6">
    <source>
        <dbReference type="SAM" id="MobiDB-lite"/>
    </source>
</evidence>
<keyword evidence="5" id="KW-0342">GTP-binding</keyword>
<feature type="domain" description="Translation initiation factor IF2/IF5" evidence="7">
    <location>
        <begin position="11"/>
        <end position="122"/>
    </location>
</feature>
<dbReference type="SUPFAM" id="SSF100966">
    <property type="entry name" value="Translation initiation factor 2 beta, aIF2beta, N-terminal domain"/>
    <property type="match status" value="1"/>
</dbReference>
<dbReference type="AlphaFoldDB" id="A0A6B2LL84"/>
<dbReference type="GO" id="GO:0003743">
    <property type="term" value="F:translation initiation factor activity"/>
    <property type="evidence" value="ECO:0007669"/>
    <property type="project" value="UniProtKB-KW"/>
</dbReference>
<dbReference type="GO" id="GO:0005092">
    <property type="term" value="F:GDP-dissociation inhibitor activity"/>
    <property type="evidence" value="ECO:0007669"/>
    <property type="project" value="TreeGrafter"/>
</dbReference>
<keyword evidence="4" id="KW-0648">Protein biosynthesis</keyword>
<dbReference type="GO" id="GO:0001732">
    <property type="term" value="P:formation of cytoplasmic translation initiation complex"/>
    <property type="evidence" value="ECO:0007669"/>
    <property type="project" value="TreeGrafter"/>
</dbReference>
<dbReference type="Gene3D" id="2.20.25.350">
    <property type="match status" value="1"/>
</dbReference>
<dbReference type="SMART" id="SM00653">
    <property type="entry name" value="eIF2B_5"/>
    <property type="match status" value="1"/>
</dbReference>
<dbReference type="PANTHER" id="PTHR23001">
    <property type="entry name" value="EUKARYOTIC TRANSLATION INITIATION FACTOR"/>
    <property type="match status" value="1"/>
</dbReference>
<dbReference type="PANTHER" id="PTHR23001:SF7">
    <property type="entry name" value="EUKARYOTIC TRANSLATION INITIATION FACTOR 5"/>
    <property type="match status" value="1"/>
</dbReference>
<evidence type="ECO:0000256" key="2">
    <source>
        <dbReference type="ARBA" id="ARBA00022540"/>
    </source>
</evidence>
<dbReference type="GO" id="GO:0005829">
    <property type="term" value="C:cytosol"/>
    <property type="evidence" value="ECO:0007669"/>
    <property type="project" value="TreeGrafter"/>
</dbReference>
<proteinExistence type="inferred from homology"/>
<dbReference type="GO" id="GO:0071074">
    <property type="term" value="F:eukaryotic initiation factor eIF2 binding"/>
    <property type="evidence" value="ECO:0007669"/>
    <property type="project" value="TreeGrafter"/>
</dbReference>
<dbReference type="EMBL" id="GIBP01008499">
    <property type="protein sequence ID" value="NDV37468.1"/>
    <property type="molecule type" value="Transcribed_RNA"/>
</dbReference>
<dbReference type="Gene3D" id="3.30.30.170">
    <property type="match status" value="1"/>
</dbReference>
<dbReference type="InterPro" id="IPR045196">
    <property type="entry name" value="IF2/IF5"/>
</dbReference>
<evidence type="ECO:0000256" key="5">
    <source>
        <dbReference type="ARBA" id="ARBA00023134"/>
    </source>
</evidence>
<dbReference type="InterPro" id="IPR016190">
    <property type="entry name" value="Transl_init_fac_IF2/IF5_Zn-bd"/>
</dbReference>
<organism evidence="8">
    <name type="scientific">Arcella intermedia</name>
    <dbReference type="NCBI Taxonomy" id="1963864"/>
    <lineage>
        <taxon>Eukaryota</taxon>
        <taxon>Amoebozoa</taxon>
        <taxon>Tubulinea</taxon>
        <taxon>Elardia</taxon>
        <taxon>Arcellinida</taxon>
        <taxon>Sphaerothecina</taxon>
        <taxon>Arcellidae</taxon>
        <taxon>Arcella</taxon>
    </lineage>
</organism>
<reference evidence="8" key="1">
    <citation type="journal article" date="2020" name="J. Eukaryot. Microbiol.">
        <title>De novo Sequencing, Assembly and Annotation of the Transcriptome for the Free-Living Testate Amoeba Arcella intermedia.</title>
        <authorList>
            <person name="Ribeiro G.M."/>
            <person name="Porfirio-Sousa A.L."/>
            <person name="Maurer-Alcala X.X."/>
            <person name="Katz L.A."/>
            <person name="Lahr D.J.G."/>
        </authorList>
    </citation>
    <scope>NUCLEOTIDE SEQUENCE</scope>
</reference>
<keyword evidence="3" id="KW-0547">Nucleotide-binding</keyword>
<evidence type="ECO:0000313" key="8">
    <source>
        <dbReference type="EMBL" id="NDV37468.1"/>
    </source>
</evidence>
<dbReference type="InterPro" id="IPR002735">
    <property type="entry name" value="Transl_init_fac_IF2/IF5_dom"/>
</dbReference>
<dbReference type="InterPro" id="IPR016189">
    <property type="entry name" value="Transl_init_fac_IF2/IF5_N"/>
</dbReference>
<evidence type="ECO:0000259" key="7">
    <source>
        <dbReference type="SMART" id="SM00653"/>
    </source>
</evidence>
<feature type="region of interest" description="Disordered" evidence="6">
    <location>
        <begin position="165"/>
        <end position="186"/>
    </location>
</feature>
<sequence length="186" mass="20958">MNVPRNNIDPFYRYTMPALLTRVEGRGKMIKTVLVNLSDVAIALERSPEYILKFIGYELSTAVESKNNRFVVSGSRNSEELYEILDGFIEKYVLCSHCGLPETDMDTSKDYIYLYCRACGGKGSIPVVSKFEGFMAKKEATTKQLLSLPLPLSLSLSFNFHIGPKKKPKRAKPNKPGLHNQLLLPH</sequence>
<dbReference type="FunFam" id="3.30.30.170:FF:000002">
    <property type="entry name" value="Eukaryotic translation initiation factor 5"/>
    <property type="match status" value="1"/>
</dbReference>
<evidence type="ECO:0000256" key="4">
    <source>
        <dbReference type="ARBA" id="ARBA00022917"/>
    </source>
</evidence>
<dbReference type="GO" id="GO:0005525">
    <property type="term" value="F:GTP binding"/>
    <property type="evidence" value="ECO:0007669"/>
    <property type="project" value="UniProtKB-KW"/>
</dbReference>
<evidence type="ECO:0000256" key="1">
    <source>
        <dbReference type="ARBA" id="ARBA00010397"/>
    </source>
</evidence>
<dbReference type="SUPFAM" id="SSF75689">
    <property type="entry name" value="Zinc-binding domain of translation initiation factor 2 beta"/>
    <property type="match status" value="1"/>
</dbReference>
<evidence type="ECO:0000256" key="3">
    <source>
        <dbReference type="ARBA" id="ARBA00022741"/>
    </source>
</evidence>
<name>A0A6B2LL84_9EUKA</name>
<dbReference type="Pfam" id="PF01873">
    <property type="entry name" value="eIF-5_eIF-2B"/>
    <property type="match status" value="1"/>
</dbReference>